<reference evidence="1 2" key="1">
    <citation type="submission" date="2015-09" db="EMBL/GenBank/DDBJ databases">
        <title>Whole genome shotgun sequence assembly of Aphanizomenon flos-aquae UKL13.</title>
        <authorList>
            <person name="Driscoll C."/>
        </authorList>
    </citation>
    <scope>NUCLEOTIDE SEQUENCE [LARGE SCALE GENOMIC DNA]</scope>
    <source>
        <strain evidence="1">MDT13</strain>
    </source>
</reference>
<dbReference type="Proteomes" id="UP000092382">
    <property type="component" value="Unassembled WGS sequence"/>
</dbReference>
<sequence>MKYIEIKAWKTTLYPGDVEKIISKGCVSGILTTGKISNNAKKLLDQAGIAWAENIEERQFLESEAEELE</sequence>
<organism evidence="1 2">
    <name type="scientific">Aphanizomenon flos-aquae LD13</name>
    <dbReference type="NCBI Taxonomy" id="1710894"/>
    <lineage>
        <taxon>Bacteria</taxon>
        <taxon>Bacillati</taxon>
        <taxon>Cyanobacteriota</taxon>
        <taxon>Cyanophyceae</taxon>
        <taxon>Nostocales</taxon>
        <taxon>Aphanizomenonaceae</taxon>
        <taxon>Aphanizomenon</taxon>
    </lineage>
</organism>
<comment type="caution">
    <text evidence="1">The sequence shown here is derived from an EMBL/GenBank/DDBJ whole genome shotgun (WGS) entry which is preliminary data.</text>
</comment>
<proteinExistence type="predicted"/>
<dbReference type="EMBL" id="LJOY01000040">
    <property type="protein sequence ID" value="OBQ24982.1"/>
    <property type="molecule type" value="Genomic_DNA"/>
</dbReference>
<name>A0A1B7VVJ4_APHFL</name>
<dbReference type="PATRIC" id="fig|1710894.3.peg.297"/>
<dbReference type="AlphaFoldDB" id="A0A1B7VVJ4"/>
<evidence type="ECO:0000313" key="1">
    <source>
        <dbReference type="EMBL" id="OBQ24982.1"/>
    </source>
</evidence>
<protein>
    <submittedName>
        <fullName evidence="1">Uncharacterized protein</fullName>
    </submittedName>
</protein>
<accession>A0A1B7VVJ4</accession>
<gene>
    <name evidence="1" type="ORF">AN481_12685</name>
</gene>
<evidence type="ECO:0000313" key="2">
    <source>
        <dbReference type="Proteomes" id="UP000092382"/>
    </source>
</evidence>